<evidence type="ECO:0000256" key="3">
    <source>
        <dbReference type="ARBA" id="ARBA00022840"/>
    </source>
</evidence>
<evidence type="ECO:0000256" key="2">
    <source>
        <dbReference type="ARBA" id="ARBA00022741"/>
    </source>
</evidence>
<dbReference type="PANTHER" id="PTHR45772:SF2">
    <property type="entry name" value="ABC TRANSPORTER ATP-BINDING PROTEIN"/>
    <property type="match status" value="1"/>
</dbReference>
<dbReference type="InterPro" id="IPR032823">
    <property type="entry name" value="BCA_ABC_TP_C"/>
</dbReference>
<dbReference type="Pfam" id="PF12399">
    <property type="entry name" value="BCA_ABC_TP_C"/>
    <property type="match status" value="1"/>
</dbReference>
<gene>
    <name evidence="6" type="ORF">A4A58_26270</name>
</gene>
<proteinExistence type="predicted"/>
<dbReference type="CDD" id="cd03219">
    <property type="entry name" value="ABC_Mj1267_LivG_branched"/>
    <property type="match status" value="1"/>
</dbReference>
<name>A0A163ZM12_9BRAD</name>
<dbReference type="InterPro" id="IPR027417">
    <property type="entry name" value="P-loop_NTPase"/>
</dbReference>
<keyword evidence="1" id="KW-0813">Transport</keyword>
<sequence length="250" mass="26715">MSNAPLQLQNICKNYGALRVTDDVSLNIEAGELHAIIGPNGAGKTTLIHQISGHAQSDSGRIIFDGQDVSRLPMAERARMGLVRSFQITSILPRFSALENVAIAVQARSGSSFSFFGNASKEPALNDAAIALLSRFGLAARAGVPAGQMSHGEKRQLEIAIALAAKPKLLLLDEPLAGTSHDESQRLINTLQELRKELPIVLIEHDMDAVFALADRVSVLVYGRIIASGSPQSIRDNAEVRAAYLGEEAA</sequence>
<dbReference type="STRING" id="943830.A4A58_26270"/>
<evidence type="ECO:0000313" key="6">
    <source>
        <dbReference type="EMBL" id="KZD23629.1"/>
    </source>
</evidence>
<dbReference type="GO" id="GO:0005886">
    <property type="term" value="C:plasma membrane"/>
    <property type="evidence" value="ECO:0007669"/>
    <property type="project" value="TreeGrafter"/>
</dbReference>
<dbReference type="GO" id="GO:0016887">
    <property type="term" value="F:ATP hydrolysis activity"/>
    <property type="evidence" value="ECO:0007669"/>
    <property type="project" value="InterPro"/>
</dbReference>
<dbReference type="InterPro" id="IPR051120">
    <property type="entry name" value="ABC_AA/LPS_Transport"/>
</dbReference>
<dbReference type="EMBL" id="LVYV01000009">
    <property type="protein sequence ID" value="KZD23629.1"/>
    <property type="molecule type" value="Genomic_DNA"/>
</dbReference>
<comment type="function">
    <text evidence="4">Involved in beta-(1--&gt;2)glucan export. Transmembrane domains (TMD) form a pore in the inner membrane and the ATP-binding domain (NBD) is responsible for energy generation.</text>
</comment>
<dbReference type="Pfam" id="PF00005">
    <property type="entry name" value="ABC_tran"/>
    <property type="match status" value="1"/>
</dbReference>
<dbReference type="PANTHER" id="PTHR45772">
    <property type="entry name" value="CONSERVED COMPONENT OF ABC TRANSPORTER FOR NATURAL AMINO ACIDS-RELATED"/>
    <property type="match status" value="1"/>
</dbReference>
<dbReference type="Proteomes" id="UP000076574">
    <property type="component" value="Unassembled WGS sequence"/>
</dbReference>
<evidence type="ECO:0000313" key="7">
    <source>
        <dbReference type="Proteomes" id="UP000076574"/>
    </source>
</evidence>
<dbReference type="AlphaFoldDB" id="A0A163ZM12"/>
<feature type="domain" description="ABC transporter" evidence="5">
    <location>
        <begin position="6"/>
        <end position="247"/>
    </location>
</feature>
<keyword evidence="3 6" id="KW-0067">ATP-binding</keyword>
<dbReference type="OrthoDB" id="9780942at2"/>
<dbReference type="Gene3D" id="3.40.50.300">
    <property type="entry name" value="P-loop containing nucleotide triphosphate hydrolases"/>
    <property type="match status" value="1"/>
</dbReference>
<dbReference type="SMART" id="SM00382">
    <property type="entry name" value="AAA"/>
    <property type="match status" value="1"/>
</dbReference>
<dbReference type="SUPFAM" id="SSF52540">
    <property type="entry name" value="P-loop containing nucleoside triphosphate hydrolases"/>
    <property type="match status" value="1"/>
</dbReference>
<dbReference type="GO" id="GO:0005524">
    <property type="term" value="F:ATP binding"/>
    <property type="evidence" value="ECO:0007669"/>
    <property type="project" value="UniProtKB-KW"/>
</dbReference>
<keyword evidence="7" id="KW-1185">Reference proteome</keyword>
<evidence type="ECO:0000259" key="5">
    <source>
        <dbReference type="PROSITE" id="PS50893"/>
    </source>
</evidence>
<reference evidence="6 7" key="1">
    <citation type="submission" date="2016-03" db="EMBL/GenBank/DDBJ databases">
        <title>Microsymbionts genomes from the relict species Vavilovia formosa (Stev.) Fed.</title>
        <authorList>
            <person name="Kopat V."/>
            <person name="Chirak E."/>
            <person name="Kimeklis A."/>
            <person name="Andronov E."/>
        </authorList>
    </citation>
    <scope>NUCLEOTIDE SEQUENCE [LARGE SCALE GENOMIC DNA]</scope>
    <source>
        <strain evidence="6 7">Vaf07</strain>
    </source>
</reference>
<evidence type="ECO:0000256" key="4">
    <source>
        <dbReference type="ARBA" id="ARBA00024722"/>
    </source>
</evidence>
<organism evidence="6 7">
    <name type="scientific">Tardiphaga robiniae</name>
    <dbReference type="NCBI Taxonomy" id="943830"/>
    <lineage>
        <taxon>Bacteria</taxon>
        <taxon>Pseudomonadati</taxon>
        <taxon>Pseudomonadota</taxon>
        <taxon>Alphaproteobacteria</taxon>
        <taxon>Hyphomicrobiales</taxon>
        <taxon>Nitrobacteraceae</taxon>
        <taxon>Tardiphaga</taxon>
    </lineage>
</organism>
<dbReference type="RefSeq" id="WP_068732168.1">
    <property type="nucleotide sequence ID" value="NZ_LVYV01000009.1"/>
</dbReference>
<evidence type="ECO:0000256" key="1">
    <source>
        <dbReference type="ARBA" id="ARBA00022448"/>
    </source>
</evidence>
<comment type="caution">
    <text evidence="6">The sequence shown here is derived from an EMBL/GenBank/DDBJ whole genome shotgun (WGS) entry which is preliminary data.</text>
</comment>
<keyword evidence="2" id="KW-0547">Nucleotide-binding</keyword>
<protein>
    <submittedName>
        <fullName evidence="6">ABC transporter ATP-binding protein</fullName>
    </submittedName>
</protein>
<dbReference type="InterPro" id="IPR003439">
    <property type="entry name" value="ABC_transporter-like_ATP-bd"/>
</dbReference>
<accession>A0A163ZM12</accession>
<dbReference type="PROSITE" id="PS50893">
    <property type="entry name" value="ABC_TRANSPORTER_2"/>
    <property type="match status" value="1"/>
</dbReference>
<dbReference type="InterPro" id="IPR003593">
    <property type="entry name" value="AAA+_ATPase"/>
</dbReference>